<feature type="coiled-coil region" evidence="1">
    <location>
        <begin position="43"/>
        <end position="109"/>
    </location>
</feature>
<reference evidence="3" key="1">
    <citation type="submission" date="2022-11" db="UniProtKB">
        <authorList>
            <consortium name="WormBaseParasite"/>
        </authorList>
    </citation>
    <scope>IDENTIFICATION</scope>
</reference>
<keyword evidence="2" id="KW-1185">Reference proteome</keyword>
<sequence length="111" mass="12784">MDCPLEDCPLTDCPMMDCPPLTDCPLPDYPEAPWGRLYAAGILASLRERVAQLEKAVGRLVEERNRKLDELANNPKKALVKNEQQQVKMEEYQNKQQQTIDELTDKLKNFH</sequence>
<dbReference type="Proteomes" id="UP000887572">
    <property type="component" value="Unplaced"/>
</dbReference>
<name>A0A914GUN6_GLORO</name>
<evidence type="ECO:0000313" key="2">
    <source>
        <dbReference type="Proteomes" id="UP000887572"/>
    </source>
</evidence>
<proteinExistence type="predicted"/>
<evidence type="ECO:0000256" key="1">
    <source>
        <dbReference type="SAM" id="Coils"/>
    </source>
</evidence>
<accession>A0A914GUN6</accession>
<evidence type="ECO:0000313" key="3">
    <source>
        <dbReference type="WBParaSite" id="Gr19_v10_g10557.t1"/>
    </source>
</evidence>
<keyword evidence="1" id="KW-0175">Coiled coil</keyword>
<dbReference type="AlphaFoldDB" id="A0A914GUN6"/>
<organism evidence="2 3">
    <name type="scientific">Globodera rostochiensis</name>
    <name type="common">Golden nematode worm</name>
    <name type="synonym">Heterodera rostochiensis</name>
    <dbReference type="NCBI Taxonomy" id="31243"/>
    <lineage>
        <taxon>Eukaryota</taxon>
        <taxon>Metazoa</taxon>
        <taxon>Ecdysozoa</taxon>
        <taxon>Nematoda</taxon>
        <taxon>Chromadorea</taxon>
        <taxon>Rhabditida</taxon>
        <taxon>Tylenchina</taxon>
        <taxon>Tylenchomorpha</taxon>
        <taxon>Tylenchoidea</taxon>
        <taxon>Heteroderidae</taxon>
        <taxon>Heteroderinae</taxon>
        <taxon>Globodera</taxon>
    </lineage>
</organism>
<protein>
    <submittedName>
        <fullName evidence="3">Uncharacterized protein</fullName>
    </submittedName>
</protein>
<dbReference type="WBParaSite" id="Gr19_v10_g10557.t1">
    <property type="protein sequence ID" value="Gr19_v10_g10557.t1"/>
    <property type="gene ID" value="Gr19_v10_g10557"/>
</dbReference>